<proteinExistence type="inferred from homology"/>
<dbReference type="PANTHER" id="PTHR43639:SF1">
    <property type="entry name" value="SHORT-CHAIN DEHYDROGENASE_REDUCTASE FAMILY PROTEIN"/>
    <property type="match status" value="1"/>
</dbReference>
<keyword evidence="4" id="KW-1185">Reference proteome</keyword>
<keyword evidence="2" id="KW-0560">Oxidoreductase</keyword>
<comment type="similarity">
    <text evidence="1">Belongs to the short-chain dehydrogenases/reductases (SDR) family.</text>
</comment>
<name>A0ABZ2LWQ0_9BACT</name>
<dbReference type="SUPFAM" id="SSF51735">
    <property type="entry name" value="NAD(P)-binding Rossmann-fold domains"/>
    <property type="match status" value="1"/>
</dbReference>
<evidence type="ECO:0000256" key="2">
    <source>
        <dbReference type="ARBA" id="ARBA00023002"/>
    </source>
</evidence>
<evidence type="ECO:0000256" key="1">
    <source>
        <dbReference type="ARBA" id="ARBA00006484"/>
    </source>
</evidence>
<dbReference type="PRINTS" id="PR00081">
    <property type="entry name" value="GDHRDH"/>
</dbReference>
<gene>
    <name evidence="3" type="ORF">LZC94_45970</name>
</gene>
<sequence length="258" mass="26963">MIDLAGRGVLLTGTRRIGAVVAKRLAREGAVLALAYRSSRTEAELLANEVSAGGHGVALLQGDLTVEADVVHLLGAARAALGGLFGIVHMASGFSAAPLDSLDLATWERDMADARSSFLLAAHGSRLLREGAGETAGGQTRGHIVFCTDWAAGATPYRGFLPYLTAKASVDFMTRAFAVELAPHGILVNAVAPGPMRRPVDMAPAEWTTLVQNDTPLTRESSPDDLAEMVVTLLRAETITGEIIRIDSGRHLAGSGAS</sequence>
<reference evidence="3 4" key="1">
    <citation type="submission" date="2021-12" db="EMBL/GenBank/DDBJ databases">
        <title>Discovery of the Pendulisporaceae a myxobacterial family with distinct sporulation behavior and unique specialized metabolism.</title>
        <authorList>
            <person name="Garcia R."/>
            <person name="Popoff A."/>
            <person name="Bader C.D."/>
            <person name="Loehr J."/>
            <person name="Walesch S."/>
            <person name="Walt C."/>
            <person name="Boldt J."/>
            <person name="Bunk B."/>
            <person name="Haeckl F.J.F.P.J."/>
            <person name="Gunesch A.P."/>
            <person name="Birkelbach J."/>
            <person name="Nuebel U."/>
            <person name="Pietschmann T."/>
            <person name="Bach T."/>
            <person name="Mueller R."/>
        </authorList>
    </citation>
    <scope>NUCLEOTIDE SEQUENCE [LARGE SCALE GENOMIC DNA]</scope>
    <source>
        <strain evidence="3 4">MSr11954</strain>
    </source>
</reference>
<dbReference type="Pfam" id="PF13561">
    <property type="entry name" value="adh_short_C2"/>
    <property type="match status" value="1"/>
</dbReference>
<organism evidence="3 4">
    <name type="scientific">Pendulispora albinea</name>
    <dbReference type="NCBI Taxonomy" id="2741071"/>
    <lineage>
        <taxon>Bacteria</taxon>
        <taxon>Pseudomonadati</taxon>
        <taxon>Myxococcota</taxon>
        <taxon>Myxococcia</taxon>
        <taxon>Myxococcales</taxon>
        <taxon>Sorangiineae</taxon>
        <taxon>Pendulisporaceae</taxon>
        <taxon>Pendulispora</taxon>
    </lineage>
</organism>
<dbReference type="Proteomes" id="UP001370348">
    <property type="component" value="Chromosome"/>
</dbReference>
<evidence type="ECO:0000313" key="4">
    <source>
        <dbReference type="Proteomes" id="UP001370348"/>
    </source>
</evidence>
<protein>
    <submittedName>
        <fullName evidence="3">SDR family oxidoreductase</fullName>
    </submittedName>
</protein>
<dbReference type="EMBL" id="CP089984">
    <property type="protein sequence ID" value="WXB15155.1"/>
    <property type="molecule type" value="Genomic_DNA"/>
</dbReference>
<dbReference type="InterPro" id="IPR036291">
    <property type="entry name" value="NAD(P)-bd_dom_sf"/>
</dbReference>
<evidence type="ECO:0000313" key="3">
    <source>
        <dbReference type="EMBL" id="WXB15155.1"/>
    </source>
</evidence>
<dbReference type="InterPro" id="IPR002347">
    <property type="entry name" value="SDR_fam"/>
</dbReference>
<accession>A0ABZ2LWQ0</accession>
<dbReference type="RefSeq" id="WP_394824780.1">
    <property type="nucleotide sequence ID" value="NZ_CP089984.1"/>
</dbReference>
<dbReference type="Gene3D" id="3.40.50.720">
    <property type="entry name" value="NAD(P)-binding Rossmann-like Domain"/>
    <property type="match status" value="1"/>
</dbReference>
<dbReference type="PANTHER" id="PTHR43639">
    <property type="entry name" value="OXIDOREDUCTASE, SHORT-CHAIN DEHYDROGENASE/REDUCTASE FAMILY (AFU_ORTHOLOGUE AFUA_5G02870)"/>
    <property type="match status" value="1"/>
</dbReference>